<dbReference type="Proteomes" id="UP001341840">
    <property type="component" value="Unassembled WGS sequence"/>
</dbReference>
<accession>A0ABU6QSF3</accession>
<sequence length="109" mass="12597">MTSKAAVVEFEESGSHSLFFLIVLLRIQANLEALTIKLEVSFGVYSDIDSIRQMRVARCKRRDLRRMYITFGAWGTSLRMEDSFLSWVMTEPPRLVQNQNSLQIVPNQL</sequence>
<gene>
    <name evidence="1" type="ORF">PIB30_083251</name>
</gene>
<evidence type="ECO:0000313" key="1">
    <source>
        <dbReference type="EMBL" id="MED6114723.1"/>
    </source>
</evidence>
<dbReference type="EMBL" id="JASCZI010001310">
    <property type="protein sequence ID" value="MED6114723.1"/>
    <property type="molecule type" value="Genomic_DNA"/>
</dbReference>
<reference evidence="1 2" key="1">
    <citation type="journal article" date="2023" name="Plants (Basel)">
        <title>Bridging the Gap: Combining Genomics and Transcriptomics Approaches to Understand Stylosanthes scabra, an Orphan Legume from the Brazilian Caatinga.</title>
        <authorList>
            <person name="Ferreira-Neto J.R.C."/>
            <person name="da Silva M.D."/>
            <person name="Binneck E."/>
            <person name="de Melo N.F."/>
            <person name="da Silva R.H."/>
            <person name="de Melo A.L.T.M."/>
            <person name="Pandolfi V."/>
            <person name="Bustamante F.O."/>
            <person name="Brasileiro-Vidal A.C."/>
            <person name="Benko-Iseppon A.M."/>
        </authorList>
    </citation>
    <scope>NUCLEOTIDE SEQUENCE [LARGE SCALE GENOMIC DNA]</scope>
    <source>
        <tissue evidence="1">Leaves</tissue>
    </source>
</reference>
<comment type="caution">
    <text evidence="1">The sequence shown here is derived from an EMBL/GenBank/DDBJ whole genome shotgun (WGS) entry which is preliminary data.</text>
</comment>
<name>A0ABU6QSF3_9FABA</name>
<protein>
    <submittedName>
        <fullName evidence="1">Uncharacterized protein</fullName>
    </submittedName>
</protein>
<evidence type="ECO:0000313" key="2">
    <source>
        <dbReference type="Proteomes" id="UP001341840"/>
    </source>
</evidence>
<keyword evidence="2" id="KW-1185">Reference proteome</keyword>
<proteinExistence type="predicted"/>
<organism evidence="1 2">
    <name type="scientific">Stylosanthes scabra</name>
    <dbReference type="NCBI Taxonomy" id="79078"/>
    <lineage>
        <taxon>Eukaryota</taxon>
        <taxon>Viridiplantae</taxon>
        <taxon>Streptophyta</taxon>
        <taxon>Embryophyta</taxon>
        <taxon>Tracheophyta</taxon>
        <taxon>Spermatophyta</taxon>
        <taxon>Magnoliopsida</taxon>
        <taxon>eudicotyledons</taxon>
        <taxon>Gunneridae</taxon>
        <taxon>Pentapetalae</taxon>
        <taxon>rosids</taxon>
        <taxon>fabids</taxon>
        <taxon>Fabales</taxon>
        <taxon>Fabaceae</taxon>
        <taxon>Papilionoideae</taxon>
        <taxon>50 kb inversion clade</taxon>
        <taxon>dalbergioids sensu lato</taxon>
        <taxon>Dalbergieae</taxon>
        <taxon>Pterocarpus clade</taxon>
        <taxon>Stylosanthes</taxon>
    </lineage>
</organism>